<dbReference type="STRING" id="106004.A0A1Y2G5T0"/>
<accession>A0A1Y2G5T0</accession>
<dbReference type="InterPro" id="IPR019459">
    <property type="entry name" value="GRAB"/>
</dbReference>
<keyword evidence="2" id="KW-0333">Golgi apparatus</keyword>
<dbReference type="GO" id="GO:0005794">
    <property type="term" value="C:Golgi apparatus"/>
    <property type="evidence" value="ECO:0007669"/>
    <property type="project" value="UniProtKB-SubCell"/>
</dbReference>
<dbReference type="GO" id="GO:0006888">
    <property type="term" value="P:endoplasmic reticulum to Golgi vesicle-mediated transport"/>
    <property type="evidence" value="ECO:0007669"/>
    <property type="project" value="TreeGrafter"/>
</dbReference>
<dbReference type="Proteomes" id="UP000193467">
    <property type="component" value="Unassembled WGS sequence"/>
</dbReference>
<dbReference type="InterPro" id="IPR000237">
    <property type="entry name" value="GRIP_dom"/>
</dbReference>
<proteinExistence type="predicted"/>
<dbReference type="GO" id="GO:0007030">
    <property type="term" value="P:Golgi organization"/>
    <property type="evidence" value="ECO:0007669"/>
    <property type="project" value="TreeGrafter"/>
</dbReference>
<evidence type="ECO:0000256" key="4">
    <source>
        <dbReference type="SAM" id="MobiDB-lite"/>
    </source>
</evidence>
<organism evidence="6 7">
    <name type="scientific">Leucosporidium creatinivorum</name>
    <dbReference type="NCBI Taxonomy" id="106004"/>
    <lineage>
        <taxon>Eukaryota</taxon>
        <taxon>Fungi</taxon>
        <taxon>Dikarya</taxon>
        <taxon>Basidiomycota</taxon>
        <taxon>Pucciniomycotina</taxon>
        <taxon>Microbotryomycetes</taxon>
        <taxon>Leucosporidiales</taxon>
        <taxon>Leucosporidium</taxon>
    </lineage>
</organism>
<protein>
    <recommendedName>
        <fullName evidence="5">GRIP domain-containing protein</fullName>
    </recommendedName>
</protein>
<comment type="caution">
    <text evidence="6">The sequence shown here is derived from an EMBL/GenBank/DDBJ whole genome shotgun (WGS) entry which is preliminary data.</text>
</comment>
<dbReference type="OrthoDB" id="425925at2759"/>
<dbReference type="PANTHER" id="PTHR18921:SF2">
    <property type="entry name" value="THYROID RECEPTOR-INTERACTING PROTEIN 11"/>
    <property type="match status" value="1"/>
</dbReference>
<evidence type="ECO:0000256" key="3">
    <source>
        <dbReference type="ARBA" id="ARBA00023054"/>
    </source>
</evidence>
<name>A0A1Y2G5T0_9BASI</name>
<evidence type="ECO:0000313" key="6">
    <source>
        <dbReference type="EMBL" id="ORY92707.1"/>
    </source>
</evidence>
<feature type="region of interest" description="Disordered" evidence="4">
    <location>
        <begin position="389"/>
        <end position="423"/>
    </location>
</feature>
<feature type="domain" description="GRIP" evidence="5">
    <location>
        <begin position="339"/>
        <end position="390"/>
    </location>
</feature>
<keyword evidence="7" id="KW-1185">Reference proteome</keyword>
<comment type="subcellular location">
    <subcellularLocation>
        <location evidence="1">Golgi apparatus</location>
    </subcellularLocation>
</comment>
<feature type="region of interest" description="Disordered" evidence="4">
    <location>
        <begin position="1"/>
        <end position="62"/>
    </location>
</feature>
<evidence type="ECO:0000313" key="7">
    <source>
        <dbReference type="Proteomes" id="UP000193467"/>
    </source>
</evidence>
<dbReference type="PROSITE" id="PS50913">
    <property type="entry name" value="GRIP"/>
    <property type="match status" value="1"/>
</dbReference>
<feature type="compositionally biased region" description="Pro residues" evidence="4">
    <location>
        <begin position="489"/>
        <end position="506"/>
    </location>
</feature>
<sequence length="536" mass="58947">MTDPSTVPLPPSRDSLDYPRPPSLANGVAALSLDPVHEDQGGAVPPQDEEEEGEYPVEDAEERIRRLEDELSRTRDEKEQFEAQYRSLLGKLTNMRNTLGDKLKQDADELDRREQEISDLRAANEDLTASVETLRLELIQTNDDAEHAHSELEQLRLRAFDSQKLTSEEASERELALRDAQEDLERVRMEREEWEGEAMRERVRREELVTRLGQVEMELGVAKSEREVLREERDREAESASNLHAVLEEFQAAKERELESTLGDLQAQLHASNDSLAAYKKRATTAEANLAAAQNDSEKVLMLTKQVKDQSLLTGKLRHEAVILNEHLTEALRRLKKDSNENSVDRRLVSNVLITFLNTPRADTKRFEMLQLISSILSWTDDQREQVGLQRSSGLSAPGVIASGSRGGAKGHARSGKGKAVDDLGENESFSDLWIEFLLKESQAGAQQGGTGISSPSKSPGNTTPGSPLSPASPNGLSSHRNFILPDLGSPPPPPAPAPAPAPAPRRPSLTSFFGGGSRAAAAAPPQTPGSVKEEP</sequence>
<reference evidence="6 7" key="1">
    <citation type="submission" date="2016-07" db="EMBL/GenBank/DDBJ databases">
        <title>Pervasive Adenine N6-methylation of Active Genes in Fungi.</title>
        <authorList>
            <consortium name="DOE Joint Genome Institute"/>
            <person name="Mondo S.J."/>
            <person name="Dannebaum R.O."/>
            <person name="Kuo R.C."/>
            <person name="Labutti K."/>
            <person name="Haridas S."/>
            <person name="Kuo A."/>
            <person name="Salamov A."/>
            <person name="Ahrendt S.R."/>
            <person name="Lipzen A."/>
            <person name="Sullivan W."/>
            <person name="Andreopoulos W.B."/>
            <person name="Clum A."/>
            <person name="Lindquist E."/>
            <person name="Daum C."/>
            <person name="Ramamoorthy G.K."/>
            <person name="Gryganskyi A."/>
            <person name="Culley D."/>
            <person name="Magnuson J.K."/>
            <person name="James T.Y."/>
            <person name="O'Malley M.A."/>
            <person name="Stajich J.E."/>
            <person name="Spatafora J.W."/>
            <person name="Visel A."/>
            <person name="Grigoriev I.V."/>
        </authorList>
    </citation>
    <scope>NUCLEOTIDE SEQUENCE [LARGE SCALE GENOMIC DNA]</scope>
    <source>
        <strain evidence="6 7">62-1032</strain>
    </source>
</reference>
<feature type="region of interest" description="Disordered" evidence="4">
    <location>
        <begin position="445"/>
        <end position="536"/>
    </location>
</feature>
<evidence type="ECO:0000256" key="2">
    <source>
        <dbReference type="ARBA" id="ARBA00023034"/>
    </source>
</evidence>
<evidence type="ECO:0000256" key="1">
    <source>
        <dbReference type="ARBA" id="ARBA00004555"/>
    </source>
</evidence>
<dbReference type="InParanoid" id="A0A1Y2G5T0"/>
<dbReference type="GO" id="GO:0031267">
    <property type="term" value="F:small GTPase binding"/>
    <property type="evidence" value="ECO:0007669"/>
    <property type="project" value="TreeGrafter"/>
</dbReference>
<feature type="compositionally biased region" description="Polar residues" evidence="4">
    <location>
        <begin position="453"/>
        <end position="481"/>
    </location>
</feature>
<keyword evidence="3" id="KW-0175">Coiled coil</keyword>
<evidence type="ECO:0000259" key="5">
    <source>
        <dbReference type="PROSITE" id="PS50913"/>
    </source>
</evidence>
<feature type="compositionally biased region" description="Acidic residues" evidence="4">
    <location>
        <begin position="47"/>
        <end position="61"/>
    </location>
</feature>
<gene>
    <name evidence="6" type="ORF">BCR35DRAFT_298211</name>
</gene>
<dbReference type="PANTHER" id="PTHR18921">
    <property type="entry name" value="MYOSIN HEAVY CHAIN - RELATED"/>
    <property type="match status" value="1"/>
</dbReference>
<dbReference type="EMBL" id="MCGR01000001">
    <property type="protein sequence ID" value="ORY92707.1"/>
    <property type="molecule type" value="Genomic_DNA"/>
</dbReference>
<dbReference type="AlphaFoldDB" id="A0A1Y2G5T0"/>
<dbReference type="Pfam" id="PF10375">
    <property type="entry name" value="GRAB"/>
    <property type="match status" value="1"/>
</dbReference>